<evidence type="ECO:0000313" key="3">
    <source>
        <dbReference type="Proteomes" id="UP000270468"/>
    </source>
</evidence>
<dbReference type="Proteomes" id="UP000270468">
    <property type="component" value="Unassembled WGS sequence"/>
</dbReference>
<proteinExistence type="predicted"/>
<organism evidence="2 3">
    <name type="scientific">Filibacter tadaridae</name>
    <dbReference type="NCBI Taxonomy" id="2483811"/>
    <lineage>
        <taxon>Bacteria</taxon>
        <taxon>Bacillati</taxon>
        <taxon>Bacillota</taxon>
        <taxon>Bacilli</taxon>
        <taxon>Bacillales</taxon>
        <taxon>Caryophanaceae</taxon>
        <taxon>Filibacter</taxon>
    </lineage>
</organism>
<name>A0A3P5XK71_9BACL</name>
<accession>A0A3P5XK71</accession>
<sequence>MLLLWYASFLSSIITLAFGISSRSWTFMFLSTVTSIPIAYYFFGANNALKYVGFTPIILLVLTIYFWFSGRKTEAL</sequence>
<keyword evidence="1" id="KW-1133">Transmembrane helix</keyword>
<keyword evidence="1" id="KW-0812">Transmembrane</keyword>
<dbReference type="OrthoDB" id="2892502at2"/>
<keyword evidence="1" id="KW-0472">Membrane</keyword>
<dbReference type="EMBL" id="UXAV01000043">
    <property type="protein sequence ID" value="VDC32086.1"/>
    <property type="molecule type" value="Genomic_DNA"/>
</dbReference>
<evidence type="ECO:0000313" key="2">
    <source>
        <dbReference type="EMBL" id="VDC32086.1"/>
    </source>
</evidence>
<dbReference type="AlphaFoldDB" id="A0A3P5XK71"/>
<protein>
    <submittedName>
        <fullName evidence="2">Uncharacterized protein</fullName>
    </submittedName>
</protein>
<keyword evidence="3" id="KW-1185">Reference proteome</keyword>
<evidence type="ECO:0000256" key="1">
    <source>
        <dbReference type="SAM" id="Phobius"/>
    </source>
</evidence>
<gene>
    <name evidence="2" type="ORF">FILTAD_02580</name>
</gene>
<feature type="transmembrane region" description="Helical" evidence="1">
    <location>
        <begin position="51"/>
        <end position="68"/>
    </location>
</feature>
<feature type="transmembrane region" description="Helical" evidence="1">
    <location>
        <begin position="27"/>
        <end position="44"/>
    </location>
</feature>
<dbReference type="RefSeq" id="WP_124071390.1">
    <property type="nucleotide sequence ID" value="NZ_CBCRXF010000008.1"/>
</dbReference>
<reference evidence="2 3" key="1">
    <citation type="submission" date="2018-11" db="EMBL/GenBank/DDBJ databases">
        <authorList>
            <person name="Criscuolo A."/>
        </authorList>
    </citation>
    <scope>NUCLEOTIDE SEQUENCE [LARGE SCALE GENOMIC DNA]</scope>
    <source>
        <strain evidence="2">ATB-66</strain>
    </source>
</reference>